<dbReference type="EMBL" id="VSSQ01017991">
    <property type="protein sequence ID" value="MPM60797.1"/>
    <property type="molecule type" value="Genomic_DNA"/>
</dbReference>
<accession>A0A645B5X0</accession>
<protein>
    <submittedName>
        <fullName evidence="1">Uncharacterized protein</fullName>
    </submittedName>
</protein>
<proteinExistence type="predicted"/>
<evidence type="ECO:0000313" key="1">
    <source>
        <dbReference type="EMBL" id="MPM60797.1"/>
    </source>
</evidence>
<sequence>MRCCHGHVWVHANVNICKQAGAGSTDAHMVAIAHAFHAHGNVAHLVIQTGWSAVQKPVDGADAQLNANIRHDCRNPQRRH</sequence>
<reference evidence="1" key="1">
    <citation type="submission" date="2019-08" db="EMBL/GenBank/DDBJ databases">
        <authorList>
            <person name="Kucharzyk K."/>
            <person name="Murdoch R.W."/>
            <person name="Higgins S."/>
            <person name="Loffler F."/>
        </authorList>
    </citation>
    <scope>NUCLEOTIDE SEQUENCE</scope>
</reference>
<organism evidence="1">
    <name type="scientific">bioreactor metagenome</name>
    <dbReference type="NCBI Taxonomy" id="1076179"/>
    <lineage>
        <taxon>unclassified sequences</taxon>
        <taxon>metagenomes</taxon>
        <taxon>ecological metagenomes</taxon>
    </lineage>
</organism>
<comment type="caution">
    <text evidence="1">The sequence shown here is derived from an EMBL/GenBank/DDBJ whole genome shotgun (WGS) entry which is preliminary data.</text>
</comment>
<name>A0A645B5X0_9ZZZZ</name>
<dbReference type="AlphaFoldDB" id="A0A645B5X0"/>
<gene>
    <name evidence="1" type="ORF">SDC9_107651</name>
</gene>